<feature type="region of interest" description="Disordered" evidence="1">
    <location>
        <begin position="46"/>
        <end position="74"/>
    </location>
</feature>
<keyword evidence="3" id="KW-1185">Reference proteome</keyword>
<dbReference type="HOGENOM" id="CLU_1200104_0_0_1"/>
<name>C7ZBJ8_FUSV7</name>
<dbReference type="OrthoDB" id="5067622at2759"/>
<sequence>MPHEIQQSPGQSPSTLWEILAGAAAVNDSAVAEVLDASMKPTLLGCSNPSDELGESTPYRSTTSGADSIPISNGPQPWFVDKPSYVVNSDVVPGSCITLPPGYAEEFDEFTCNESARMEGVAYDDGVNTFVQVMQPGGRESSLWSPSGSDSTTAPGSLLTIATPAAAAIPPTTLSDPWSFEPTHFYGLESSQPFHPLSVSPFSLATDMYGMPCCFPQSFDIPLDSLDTSTI</sequence>
<dbReference type="InParanoid" id="C7ZBJ8"/>
<dbReference type="VEuPathDB" id="FungiDB:NECHADRAFT_88451"/>
<evidence type="ECO:0000313" key="2">
    <source>
        <dbReference type="EMBL" id="EEU38539.1"/>
    </source>
</evidence>
<protein>
    <submittedName>
        <fullName evidence="2">Uncharacterized protein</fullName>
    </submittedName>
</protein>
<gene>
    <name evidence="2" type="ORF">NECHADRAFT_88451</name>
</gene>
<dbReference type="EMBL" id="GG698915">
    <property type="protein sequence ID" value="EEU38539.1"/>
    <property type="molecule type" value="Genomic_DNA"/>
</dbReference>
<dbReference type="Proteomes" id="UP000005206">
    <property type="component" value="Chromosome 14"/>
</dbReference>
<evidence type="ECO:0000313" key="3">
    <source>
        <dbReference type="Proteomes" id="UP000005206"/>
    </source>
</evidence>
<accession>C7ZBJ8</accession>
<dbReference type="RefSeq" id="XP_003044252.1">
    <property type="nucleotide sequence ID" value="XM_003044206.1"/>
</dbReference>
<dbReference type="AlphaFoldDB" id="C7ZBJ8"/>
<feature type="compositionally biased region" description="Polar residues" evidence="1">
    <location>
        <begin position="58"/>
        <end position="74"/>
    </location>
</feature>
<reference evidence="2 3" key="1">
    <citation type="journal article" date="2009" name="PLoS Genet.">
        <title>The genome of Nectria haematococca: contribution of supernumerary chromosomes to gene expansion.</title>
        <authorList>
            <person name="Coleman J.J."/>
            <person name="Rounsley S.D."/>
            <person name="Rodriguez-Carres M."/>
            <person name="Kuo A."/>
            <person name="Wasmann C.C."/>
            <person name="Grimwood J."/>
            <person name="Schmutz J."/>
            <person name="Taga M."/>
            <person name="White G.J."/>
            <person name="Zhou S."/>
            <person name="Schwartz D.C."/>
            <person name="Freitag M."/>
            <person name="Ma L.J."/>
            <person name="Danchin E.G."/>
            <person name="Henrissat B."/>
            <person name="Coutinho P.M."/>
            <person name="Nelson D.R."/>
            <person name="Straney D."/>
            <person name="Napoli C.A."/>
            <person name="Barker B.M."/>
            <person name="Gribskov M."/>
            <person name="Rep M."/>
            <person name="Kroken S."/>
            <person name="Molnar I."/>
            <person name="Rensing C."/>
            <person name="Kennell J.C."/>
            <person name="Zamora J."/>
            <person name="Farman M.L."/>
            <person name="Selker E.U."/>
            <person name="Salamov A."/>
            <person name="Shapiro H."/>
            <person name="Pangilinan J."/>
            <person name="Lindquist E."/>
            <person name="Lamers C."/>
            <person name="Grigoriev I.V."/>
            <person name="Geiser D.M."/>
            <person name="Covert S.F."/>
            <person name="Temporini E."/>
            <person name="Vanetten H.D."/>
        </authorList>
    </citation>
    <scope>NUCLEOTIDE SEQUENCE [LARGE SCALE GENOMIC DNA]</scope>
    <source>
        <strain evidence="3">ATCC MYA-4622 / CBS 123669 / FGSC 9596 / NRRL 45880 / 77-13-4</strain>
    </source>
</reference>
<dbReference type="GeneID" id="9670618"/>
<proteinExistence type="predicted"/>
<organism evidence="2 3">
    <name type="scientific">Fusarium vanettenii (strain ATCC MYA-4622 / CBS 123669 / FGSC 9596 / NRRL 45880 / 77-13-4)</name>
    <name type="common">Fusarium solani subsp. pisi</name>
    <dbReference type="NCBI Taxonomy" id="660122"/>
    <lineage>
        <taxon>Eukaryota</taxon>
        <taxon>Fungi</taxon>
        <taxon>Dikarya</taxon>
        <taxon>Ascomycota</taxon>
        <taxon>Pezizomycotina</taxon>
        <taxon>Sordariomycetes</taxon>
        <taxon>Hypocreomycetidae</taxon>
        <taxon>Hypocreales</taxon>
        <taxon>Nectriaceae</taxon>
        <taxon>Fusarium</taxon>
        <taxon>Fusarium solani species complex</taxon>
        <taxon>Fusarium vanettenii</taxon>
    </lineage>
</organism>
<evidence type="ECO:0000256" key="1">
    <source>
        <dbReference type="SAM" id="MobiDB-lite"/>
    </source>
</evidence>
<dbReference type="KEGG" id="nhe:NECHADRAFT_88451"/>